<dbReference type="AlphaFoldDB" id="A0A0E9RM29"/>
<accession>A0A0E9RM29</accession>
<reference evidence="1" key="2">
    <citation type="journal article" date="2015" name="Fish Shellfish Immunol.">
        <title>Early steps in the European eel (Anguilla anguilla)-Vibrio vulnificus interaction in the gills: Role of the RtxA13 toxin.</title>
        <authorList>
            <person name="Callol A."/>
            <person name="Pajuelo D."/>
            <person name="Ebbesson L."/>
            <person name="Teles M."/>
            <person name="MacKenzie S."/>
            <person name="Amaro C."/>
        </authorList>
    </citation>
    <scope>NUCLEOTIDE SEQUENCE</scope>
</reference>
<proteinExistence type="predicted"/>
<sequence>MKGLQDWYERNGKITEHYVKQVFCNFFVY</sequence>
<reference evidence="1" key="1">
    <citation type="submission" date="2014-11" db="EMBL/GenBank/DDBJ databases">
        <authorList>
            <person name="Amaro Gonzalez C."/>
        </authorList>
    </citation>
    <scope>NUCLEOTIDE SEQUENCE</scope>
</reference>
<name>A0A0E9RM29_ANGAN</name>
<dbReference type="EMBL" id="GBXM01079184">
    <property type="protein sequence ID" value="JAH29393.1"/>
    <property type="molecule type" value="Transcribed_RNA"/>
</dbReference>
<protein>
    <submittedName>
        <fullName evidence="1">Uncharacterized protein</fullName>
    </submittedName>
</protein>
<evidence type="ECO:0000313" key="1">
    <source>
        <dbReference type="EMBL" id="JAH29393.1"/>
    </source>
</evidence>
<organism evidence="1">
    <name type="scientific">Anguilla anguilla</name>
    <name type="common">European freshwater eel</name>
    <name type="synonym">Muraena anguilla</name>
    <dbReference type="NCBI Taxonomy" id="7936"/>
    <lineage>
        <taxon>Eukaryota</taxon>
        <taxon>Metazoa</taxon>
        <taxon>Chordata</taxon>
        <taxon>Craniata</taxon>
        <taxon>Vertebrata</taxon>
        <taxon>Euteleostomi</taxon>
        <taxon>Actinopterygii</taxon>
        <taxon>Neopterygii</taxon>
        <taxon>Teleostei</taxon>
        <taxon>Anguilliformes</taxon>
        <taxon>Anguillidae</taxon>
        <taxon>Anguilla</taxon>
    </lineage>
</organism>